<evidence type="ECO:0000259" key="1">
    <source>
        <dbReference type="Pfam" id="PF14588"/>
    </source>
</evidence>
<dbReference type="Gene3D" id="3.30.1330.40">
    <property type="entry name" value="RutC-like"/>
    <property type="match status" value="1"/>
</dbReference>
<dbReference type="PANTHER" id="PTHR43760">
    <property type="entry name" value="ENDORIBONUCLEASE-RELATED"/>
    <property type="match status" value="1"/>
</dbReference>
<protein>
    <submittedName>
        <fullName evidence="2">RidA family protein</fullName>
    </submittedName>
</protein>
<feature type="domain" description="Endoribonuclease L-PSP/chorismate mutase-like" evidence="1">
    <location>
        <begin position="33"/>
        <end position="138"/>
    </location>
</feature>
<dbReference type="Pfam" id="PF14588">
    <property type="entry name" value="YjgF_endoribonc"/>
    <property type="match status" value="1"/>
</dbReference>
<evidence type="ECO:0000313" key="2">
    <source>
        <dbReference type="EMBL" id="MFC3209209.1"/>
    </source>
</evidence>
<dbReference type="RefSeq" id="WP_378225406.1">
    <property type="nucleotide sequence ID" value="NZ_JBHRTK010000033.1"/>
</dbReference>
<keyword evidence="3" id="KW-1185">Reference proteome</keyword>
<comment type="caution">
    <text evidence="2">The sequence shown here is derived from an EMBL/GenBank/DDBJ whole genome shotgun (WGS) entry which is preliminary data.</text>
</comment>
<name>A0ABV7KFX0_9HYPH</name>
<dbReference type="EMBL" id="JBHRTK010000033">
    <property type="protein sequence ID" value="MFC3209209.1"/>
    <property type="molecule type" value="Genomic_DNA"/>
</dbReference>
<accession>A0ABV7KFX0</accession>
<dbReference type="SUPFAM" id="SSF55298">
    <property type="entry name" value="YjgF-like"/>
    <property type="match status" value="1"/>
</dbReference>
<dbReference type="PANTHER" id="PTHR43760:SF1">
    <property type="entry name" value="ENDORIBONUCLEASE L-PSP_CHORISMATE MUTASE-LIKE DOMAIN-CONTAINING PROTEIN"/>
    <property type="match status" value="1"/>
</dbReference>
<dbReference type="InterPro" id="IPR013813">
    <property type="entry name" value="Endoribo_LPSP/chorism_mut-like"/>
</dbReference>
<organism evidence="2 3">
    <name type="scientific">Aquamicrobium soli</name>
    <dbReference type="NCBI Taxonomy" id="1811518"/>
    <lineage>
        <taxon>Bacteria</taxon>
        <taxon>Pseudomonadati</taxon>
        <taxon>Pseudomonadota</taxon>
        <taxon>Alphaproteobacteria</taxon>
        <taxon>Hyphomicrobiales</taxon>
        <taxon>Phyllobacteriaceae</taxon>
        <taxon>Aquamicrobium</taxon>
    </lineage>
</organism>
<evidence type="ECO:0000313" key="3">
    <source>
        <dbReference type="Proteomes" id="UP001595583"/>
    </source>
</evidence>
<sequence length="159" mass="16987">MGLISEKLRTMGVVLPAPIRLPDGELPFPWVRVLGNRALISGHGPASGDGLYSKSKGRVGAEVSFEEAYAAARDTAYAVLANLERELGDLDRVAGWARVFGMVNCTPGFARIPEVINGFSDVIIEVYGLERGRHARSAIGVAELPFGIPVEVEAEVLLA</sequence>
<reference evidence="3" key="1">
    <citation type="journal article" date="2019" name="Int. J. Syst. Evol. Microbiol.">
        <title>The Global Catalogue of Microorganisms (GCM) 10K type strain sequencing project: providing services to taxonomists for standard genome sequencing and annotation.</title>
        <authorList>
            <consortium name="The Broad Institute Genomics Platform"/>
            <consortium name="The Broad Institute Genome Sequencing Center for Infectious Disease"/>
            <person name="Wu L."/>
            <person name="Ma J."/>
        </authorList>
    </citation>
    <scope>NUCLEOTIDE SEQUENCE [LARGE SCALE GENOMIC DNA]</scope>
    <source>
        <strain evidence="3">KCTC 52165</strain>
    </source>
</reference>
<proteinExistence type="predicted"/>
<dbReference type="InterPro" id="IPR035959">
    <property type="entry name" value="RutC-like_sf"/>
</dbReference>
<dbReference type="Proteomes" id="UP001595583">
    <property type="component" value="Unassembled WGS sequence"/>
</dbReference>
<gene>
    <name evidence="2" type="ORF">ACFOHJ_23595</name>
</gene>
<dbReference type="CDD" id="cd02199">
    <property type="entry name" value="YjgF_YER057c_UK114_like_1"/>
    <property type="match status" value="1"/>
</dbReference>